<proteinExistence type="predicted"/>
<dbReference type="InterPro" id="IPR002937">
    <property type="entry name" value="Amino_oxidase"/>
</dbReference>
<accession>A0ABV8V2Y1</accession>
<name>A0ABV8V2Y1_9GAMM</name>
<evidence type="ECO:0000256" key="1">
    <source>
        <dbReference type="ARBA" id="ARBA00001974"/>
    </source>
</evidence>
<evidence type="ECO:0000259" key="3">
    <source>
        <dbReference type="Pfam" id="PF01593"/>
    </source>
</evidence>
<organism evidence="4 5">
    <name type="scientific">Simiduia curdlanivorans</name>
    <dbReference type="NCBI Taxonomy" id="1492769"/>
    <lineage>
        <taxon>Bacteria</taxon>
        <taxon>Pseudomonadati</taxon>
        <taxon>Pseudomonadota</taxon>
        <taxon>Gammaproteobacteria</taxon>
        <taxon>Cellvibrionales</taxon>
        <taxon>Cellvibrionaceae</taxon>
        <taxon>Simiduia</taxon>
    </lineage>
</organism>
<dbReference type="RefSeq" id="WP_290265563.1">
    <property type="nucleotide sequence ID" value="NZ_JAUFQG010000006.1"/>
</dbReference>
<gene>
    <name evidence="4" type="ORF">ACFOX3_07890</name>
</gene>
<evidence type="ECO:0000256" key="2">
    <source>
        <dbReference type="ARBA" id="ARBA00023002"/>
    </source>
</evidence>
<dbReference type="EMBL" id="JBHSCX010000005">
    <property type="protein sequence ID" value="MFC4362218.1"/>
    <property type="molecule type" value="Genomic_DNA"/>
</dbReference>
<comment type="cofactor">
    <cofactor evidence="1">
        <name>FAD</name>
        <dbReference type="ChEBI" id="CHEBI:57692"/>
    </cofactor>
</comment>
<dbReference type="PANTHER" id="PTHR42923:SF17">
    <property type="entry name" value="AMINE OXIDASE DOMAIN-CONTAINING PROTEIN"/>
    <property type="match status" value="1"/>
</dbReference>
<dbReference type="Proteomes" id="UP001595840">
    <property type="component" value="Unassembled WGS sequence"/>
</dbReference>
<dbReference type="PANTHER" id="PTHR42923">
    <property type="entry name" value="PROTOPORPHYRINOGEN OXIDASE"/>
    <property type="match status" value="1"/>
</dbReference>
<dbReference type="Gene3D" id="3.50.50.60">
    <property type="entry name" value="FAD/NAD(P)-binding domain"/>
    <property type="match status" value="1"/>
</dbReference>
<dbReference type="Pfam" id="PF01593">
    <property type="entry name" value="Amino_oxidase"/>
    <property type="match status" value="1"/>
</dbReference>
<dbReference type="InterPro" id="IPR050464">
    <property type="entry name" value="Zeta_carotene_desat/Oxidored"/>
</dbReference>
<comment type="caution">
    <text evidence="4">The sequence shown here is derived from an EMBL/GenBank/DDBJ whole genome shotgun (WGS) entry which is preliminary data.</text>
</comment>
<dbReference type="PRINTS" id="PR00757">
    <property type="entry name" value="AMINEOXDASEF"/>
</dbReference>
<evidence type="ECO:0000313" key="4">
    <source>
        <dbReference type="EMBL" id="MFC4362218.1"/>
    </source>
</evidence>
<evidence type="ECO:0000313" key="5">
    <source>
        <dbReference type="Proteomes" id="UP001595840"/>
    </source>
</evidence>
<sequence length="416" mass="47194">MKIAIIGSGISSLTAAYLLHDRHEVTVFEADDRIGGHTATKQINYQGESHNIDTGFIVYNDWTYPNFIRLMTQLGVQSRPAEMSYSVTDELSKLEYSGTNLNSLFAQRSNLISPRFWSMLRDIMRFNRESVAHWRQGKIPAQQSLREYLVENRYGKLFTHQYLVPMGAAIWSSGDQVMLDFPVEFFIRFFNNHGLLSVNNRPQWRTLVGGSQAYLEPLTKGFAQNIKLNTRIAAIERQDQGVNIRFDSGEVERFDQVVIGTHSDQALKLLGDASQAEIETLSAIPYQPNEVVLHTDTSVLPERKLAWSSWNSRLLQQQHEKPVLTYNMNILQGLKSQHTFCVTLNHTAAIDPDKILGVYHYDHPEFTVPGVAAQARWADINGRNNTWFCGAYWANGFHEDGVNSGIRVATALGAKW</sequence>
<dbReference type="SUPFAM" id="SSF51905">
    <property type="entry name" value="FAD/NAD(P)-binding domain"/>
    <property type="match status" value="1"/>
</dbReference>
<keyword evidence="2" id="KW-0560">Oxidoreductase</keyword>
<dbReference type="InterPro" id="IPR001613">
    <property type="entry name" value="Flavin_amine_oxidase"/>
</dbReference>
<keyword evidence="5" id="KW-1185">Reference proteome</keyword>
<dbReference type="InterPro" id="IPR036188">
    <property type="entry name" value="FAD/NAD-bd_sf"/>
</dbReference>
<protein>
    <submittedName>
        <fullName evidence="4">NAD(P)/FAD-dependent oxidoreductase</fullName>
    </submittedName>
</protein>
<reference evidence="5" key="1">
    <citation type="journal article" date="2019" name="Int. J. Syst. Evol. Microbiol.">
        <title>The Global Catalogue of Microorganisms (GCM) 10K type strain sequencing project: providing services to taxonomists for standard genome sequencing and annotation.</title>
        <authorList>
            <consortium name="The Broad Institute Genomics Platform"/>
            <consortium name="The Broad Institute Genome Sequencing Center for Infectious Disease"/>
            <person name="Wu L."/>
            <person name="Ma J."/>
        </authorList>
    </citation>
    <scope>NUCLEOTIDE SEQUENCE [LARGE SCALE GENOMIC DNA]</scope>
    <source>
        <strain evidence="5">CECT 8570</strain>
    </source>
</reference>
<feature type="domain" description="Amine oxidase" evidence="3">
    <location>
        <begin position="13"/>
        <end position="304"/>
    </location>
</feature>